<evidence type="ECO:0000256" key="7">
    <source>
        <dbReference type="SAM" id="SignalP"/>
    </source>
</evidence>
<evidence type="ECO:0000256" key="6">
    <source>
        <dbReference type="ARBA" id="ARBA00023180"/>
    </source>
</evidence>
<dbReference type="InterPro" id="IPR008947">
    <property type="entry name" value="PLipase_C/P1_nuclease_dom_sf"/>
</dbReference>
<dbReference type="PANTHER" id="PTHR33146">
    <property type="entry name" value="ENDONUCLEASE 4"/>
    <property type="match status" value="1"/>
</dbReference>
<evidence type="ECO:0000256" key="4">
    <source>
        <dbReference type="ARBA" id="ARBA00022801"/>
    </source>
</evidence>
<keyword evidence="2" id="KW-0479">Metal-binding</keyword>
<dbReference type="GO" id="GO:0016788">
    <property type="term" value="F:hydrolase activity, acting on ester bonds"/>
    <property type="evidence" value="ECO:0007669"/>
    <property type="project" value="InterPro"/>
</dbReference>
<dbReference type="AlphaFoldDB" id="A0A1M5ER36"/>
<dbReference type="GO" id="GO:0046872">
    <property type="term" value="F:metal ion binding"/>
    <property type="evidence" value="ECO:0007669"/>
    <property type="project" value="UniProtKB-KW"/>
</dbReference>
<dbReference type="RefSeq" id="WP_073317303.1">
    <property type="nucleotide sequence ID" value="NZ_FQWD01000001.1"/>
</dbReference>
<reference evidence="9" key="1">
    <citation type="submission" date="2016-11" db="EMBL/GenBank/DDBJ databases">
        <authorList>
            <person name="Varghese N."/>
            <person name="Submissions S."/>
        </authorList>
    </citation>
    <scope>NUCLEOTIDE SEQUENCE [LARGE SCALE GENOMIC DNA]</scope>
    <source>
        <strain evidence="9">CGMCC 1.8995</strain>
    </source>
</reference>
<name>A0A1M5ER36_9ALTE</name>
<feature type="chain" id="PRO_5013200350" evidence="7">
    <location>
        <begin position="27"/>
        <end position="265"/>
    </location>
</feature>
<dbReference type="GO" id="GO:0003676">
    <property type="term" value="F:nucleic acid binding"/>
    <property type="evidence" value="ECO:0007669"/>
    <property type="project" value="InterPro"/>
</dbReference>
<sequence>MFQRAFSKSASLVCAVSMVMSLPALGWGQTGHRVTGEIAERHLTPSAKEHIEALIPNESLAEASTYADDMRSNPDVFWQKTAGPWHYVTVPAGKHYHEVGAPEQGDAASALASFTKTLKDPKASVADKQLALRFIVHIIGDLHQPLHAGNGTDKGGNDVKVRFFWQDSNLHRVWDSQMLDQRDLSYTEWSNWLDRKITEQDIKDWSTTDPEVWITESTVIRDTIYPEDANRMSWDYQYEHLPTAKKRLQQAGIRIAAYLNAVFAD</sequence>
<dbReference type="SUPFAM" id="SSF48537">
    <property type="entry name" value="Phospholipase C/P1 nuclease"/>
    <property type="match status" value="1"/>
</dbReference>
<keyword evidence="9" id="KW-1185">Reference proteome</keyword>
<dbReference type="CDD" id="cd11010">
    <property type="entry name" value="S1-P1_nuclease"/>
    <property type="match status" value="1"/>
</dbReference>
<evidence type="ECO:0000313" key="8">
    <source>
        <dbReference type="EMBL" id="SHF81689.1"/>
    </source>
</evidence>
<protein>
    <submittedName>
        <fullName evidence="8">S1/P1 Nuclease</fullName>
    </submittedName>
</protein>
<dbReference type="GO" id="GO:0004519">
    <property type="term" value="F:endonuclease activity"/>
    <property type="evidence" value="ECO:0007669"/>
    <property type="project" value="UniProtKB-KW"/>
</dbReference>
<keyword evidence="3" id="KW-0255">Endonuclease</keyword>
<evidence type="ECO:0000256" key="5">
    <source>
        <dbReference type="ARBA" id="ARBA00023157"/>
    </source>
</evidence>
<dbReference type="InterPro" id="IPR003154">
    <property type="entry name" value="S1/P1nuclease"/>
</dbReference>
<dbReference type="GO" id="GO:0006308">
    <property type="term" value="P:DNA catabolic process"/>
    <property type="evidence" value="ECO:0007669"/>
    <property type="project" value="InterPro"/>
</dbReference>
<dbReference type="STRING" id="634436.SAMN05216361_0501"/>
<dbReference type="Gene3D" id="1.10.575.10">
    <property type="entry name" value="P1 Nuclease"/>
    <property type="match status" value="1"/>
</dbReference>
<evidence type="ECO:0000256" key="3">
    <source>
        <dbReference type="ARBA" id="ARBA00022759"/>
    </source>
</evidence>
<dbReference type="OrthoDB" id="267579at2"/>
<keyword evidence="5" id="KW-1015">Disulfide bond</keyword>
<dbReference type="Proteomes" id="UP000184520">
    <property type="component" value="Unassembled WGS sequence"/>
</dbReference>
<dbReference type="Pfam" id="PF02265">
    <property type="entry name" value="S1-P1_nuclease"/>
    <property type="match status" value="1"/>
</dbReference>
<keyword evidence="1" id="KW-0540">Nuclease</keyword>
<feature type="signal peptide" evidence="7">
    <location>
        <begin position="1"/>
        <end position="26"/>
    </location>
</feature>
<organism evidence="8 9">
    <name type="scientific">Marisediminitalea aggregata</name>
    <dbReference type="NCBI Taxonomy" id="634436"/>
    <lineage>
        <taxon>Bacteria</taxon>
        <taxon>Pseudomonadati</taxon>
        <taxon>Pseudomonadota</taxon>
        <taxon>Gammaproteobacteria</taxon>
        <taxon>Alteromonadales</taxon>
        <taxon>Alteromonadaceae</taxon>
        <taxon>Marisediminitalea</taxon>
    </lineage>
</organism>
<evidence type="ECO:0000256" key="1">
    <source>
        <dbReference type="ARBA" id="ARBA00022722"/>
    </source>
</evidence>
<keyword evidence="7" id="KW-0732">Signal</keyword>
<keyword evidence="4" id="KW-0378">Hydrolase</keyword>
<keyword evidence="6" id="KW-0325">Glycoprotein</keyword>
<accession>A0A1M5ER36</accession>
<dbReference type="EMBL" id="FQWD01000001">
    <property type="protein sequence ID" value="SHF81689.1"/>
    <property type="molecule type" value="Genomic_DNA"/>
</dbReference>
<evidence type="ECO:0000313" key="9">
    <source>
        <dbReference type="Proteomes" id="UP000184520"/>
    </source>
</evidence>
<evidence type="ECO:0000256" key="2">
    <source>
        <dbReference type="ARBA" id="ARBA00022723"/>
    </source>
</evidence>
<proteinExistence type="predicted"/>
<gene>
    <name evidence="8" type="ORF">SAMN05216361_0501</name>
</gene>
<dbReference type="PANTHER" id="PTHR33146:SF26">
    <property type="entry name" value="ENDONUCLEASE 4"/>
    <property type="match status" value="1"/>
</dbReference>